<evidence type="ECO:0000259" key="1">
    <source>
        <dbReference type="Pfam" id="PF08940"/>
    </source>
</evidence>
<sequence length="90" mass="9943">MHAQAGDWLEVEQSVLGKEPERGLIEEVRSSDGSPPYVVRWEDADHTALVYPGPDAIIRTAAEVEALNSARAEQVSHLQEELARRQHADG</sequence>
<gene>
    <name evidence="2" type="ORF">GIY30_11910</name>
</gene>
<proteinExistence type="predicted"/>
<dbReference type="AlphaFoldDB" id="A0A6L7GQ33"/>
<dbReference type="Proteomes" id="UP000475545">
    <property type="component" value="Unassembled WGS sequence"/>
</dbReference>
<dbReference type="Pfam" id="PF08940">
    <property type="entry name" value="DUF1918"/>
    <property type="match status" value="1"/>
</dbReference>
<keyword evidence="3" id="KW-1185">Reference proteome</keyword>
<evidence type="ECO:0000313" key="2">
    <source>
        <dbReference type="EMBL" id="MXP22049.1"/>
    </source>
</evidence>
<protein>
    <submittedName>
        <fullName evidence="2">DUF1918 domain-containing protein</fullName>
    </submittedName>
</protein>
<dbReference type="Gene3D" id="2.30.30.440">
    <property type="entry name" value="Domain of unknown function DUF1918"/>
    <property type="match status" value="1"/>
</dbReference>
<dbReference type="InterPro" id="IPR015035">
    <property type="entry name" value="DUF1918"/>
</dbReference>
<comment type="caution">
    <text evidence="2">The sequence shown here is derived from an EMBL/GenBank/DDBJ whole genome shotgun (WGS) entry which is preliminary data.</text>
</comment>
<organism evidence="2 3">
    <name type="scientific">Gordonia mangrovi</name>
    <dbReference type="NCBI Taxonomy" id="2665643"/>
    <lineage>
        <taxon>Bacteria</taxon>
        <taxon>Bacillati</taxon>
        <taxon>Actinomycetota</taxon>
        <taxon>Actinomycetes</taxon>
        <taxon>Mycobacteriales</taxon>
        <taxon>Gordoniaceae</taxon>
        <taxon>Gordonia</taxon>
    </lineage>
</organism>
<reference evidence="2 3" key="1">
    <citation type="submission" date="2019-11" db="EMBL/GenBank/DDBJ databases">
        <title>Gordonia sp. nov., a novel actinobacterium isolated from mangrove soil in Hainan.</title>
        <authorList>
            <person name="Huang X."/>
            <person name="Xie Y."/>
            <person name="Chu X."/>
            <person name="Xiao K."/>
        </authorList>
    </citation>
    <scope>NUCLEOTIDE SEQUENCE [LARGE SCALE GENOMIC DNA]</scope>
    <source>
        <strain evidence="2 3">HNM0687</strain>
    </source>
</reference>
<dbReference type="EMBL" id="WMBR01000003">
    <property type="protein sequence ID" value="MXP22049.1"/>
    <property type="molecule type" value="Genomic_DNA"/>
</dbReference>
<dbReference type="SUPFAM" id="SSF50118">
    <property type="entry name" value="Cell growth inhibitor/plasmid maintenance toxic component"/>
    <property type="match status" value="1"/>
</dbReference>
<feature type="domain" description="DUF1918" evidence="1">
    <location>
        <begin position="1"/>
        <end position="58"/>
    </location>
</feature>
<evidence type="ECO:0000313" key="3">
    <source>
        <dbReference type="Proteomes" id="UP000475545"/>
    </source>
</evidence>
<accession>A0A6L7GQ33</accession>
<name>A0A6L7GQ33_9ACTN</name>